<dbReference type="Proteomes" id="UP000663440">
    <property type="component" value="Chromosome"/>
</dbReference>
<organism evidence="1 2">
    <name type="scientific">Flavobacterium endoglycinae</name>
    <dbReference type="NCBI Taxonomy" id="2816357"/>
    <lineage>
        <taxon>Bacteria</taxon>
        <taxon>Pseudomonadati</taxon>
        <taxon>Bacteroidota</taxon>
        <taxon>Flavobacteriia</taxon>
        <taxon>Flavobacteriales</taxon>
        <taxon>Flavobacteriaceae</taxon>
        <taxon>Flavobacterium</taxon>
    </lineage>
</organism>
<gene>
    <name evidence="1" type="ORF">J0383_04500</name>
</gene>
<keyword evidence="2" id="KW-1185">Reference proteome</keyword>
<accession>A0ABX7QHX7</accession>
<reference evidence="1 2" key="1">
    <citation type="submission" date="2021-03" db="EMBL/GenBank/DDBJ databases">
        <title>Flavobacterium kribbensis sp. nov, an endophytic bacteria, isolated from soybean.</title>
        <authorList>
            <person name="Lee J."/>
            <person name="Seo J."/>
        </authorList>
    </citation>
    <scope>NUCLEOTIDE SEQUENCE [LARGE SCALE GENOMIC DNA]</scope>
    <source>
        <strain evidence="1 2">BB8</strain>
    </source>
</reference>
<proteinExistence type="predicted"/>
<protein>
    <submittedName>
        <fullName evidence="1">Uncharacterized protein</fullName>
    </submittedName>
</protein>
<evidence type="ECO:0000313" key="1">
    <source>
        <dbReference type="EMBL" id="QSW90083.1"/>
    </source>
</evidence>
<evidence type="ECO:0000313" key="2">
    <source>
        <dbReference type="Proteomes" id="UP000663440"/>
    </source>
</evidence>
<dbReference type="RefSeq" id="WP_207297256.1">
    <property type="nucleotide sequence ID" value="NZ_CP071448.1"/>
</dbReference>
<name>A0ABX7QHX7_9FLAO</name>
<sequence>MKFPTTAEDIKDELFKSVDMIDKLGDLRIQQLIEILHKVKDSIIIEGIIQIFENEERTNSIYTDQKYAGLILKKINPKTEENIELLIHRVLKNWNKSVEELPFWLKDNYGFENLKKAFFDIESKGLSQLELENLKTMKWFLRI</sequence>
<dbReference type="EMBL" id="CP071448">
    <property type="protein sequence ID" value="QSW90083.1"/>
    <property type="molecule type" value="Genomic_DNA"/>
</dbReference>